<keyword evidence="2" id="KW-1185">Reference proteome</keyword>
<proteinExistence type="predicted"/>
<reference evidence="1" key="1">
    <citation type="submission" date="2022-03" db="EMBL/GenBank/DDBJ databases">
        <title>Draft genome sequence of Aduncisulcus paluster, a free-living microaerophilic Fornicata.</title>
        <authorList>
            <person name="Yuyama I."/>
            <person name="Kume K."/>
            <person name="Tamura T."/>
            <person name="Inagaki Y."/>
            <person name="Hashimoto T."/>
        </authorList>
    </citation>
    <scope>NUCLEOTIDE SEQUENCE</scope>
    <source>
        <strain evidence="1">NY0171</strain>
    </source>
</reference>
<dbReference type="InterPro" id="IPR013406">
    <property type="entry name" value="CHP02574_addiction_mod"/>
</dbReference>
<gene>
    <name evidence="1" type="ORF">ADUPG1_003761</name>
</gene>
<dbReference type="Proteomes" id="UP001057375">
    <property type="component" value="Unassembled WGS sequence"/>
</dbReference>
<organism evidence="1 2">
    <name type="scientific">Aduncisulcus paluster</name>
    <dbReference type="NCBI Taxonomy" id="2918883"/>
    <lineage>
        <taxon>Eukaryota</taxon>
        <taxon>Metamonada</taxon>
        <taxon>Carpediemonas-like organisms</taxon>
        <taxon>Aduncisulcus</taxon>
    </lineage>
</organism>
<accession>A0ABQ5KZJ5</accession>
<comment type="caution">
    <text evidence="1">The sequence shown here is derived from an EMBL/GenBank/DDBJ whole genome shotgun (WGS) entry which is preliminary data.</text>
</comment>
<evidence type="ECO:0000313" key="1">
    <source>
        <dbReference type="EMBL" id="GKT37823.1"/>
    </source>
</evidence>
<protein>
    <recommendedName>
        <fullName evidence="3">Addiction module protein</fullName>
    </recommendedName>
</protein>
<dbReference type="Pfam" id="PF09720">
    <property type="entry name" value="Unstab_antitox"/>
    <property type="match status" value="1"/>
</dbReference>
<feature type="non-terminal residue" evidence="1">
    <location>
        <position position="67"/>
    </location>
</feature>
<dbReference type="NCBIfam" id="TIGR02574">
    <property type="entry name" value="stabl_TIGR02574"/>
    <property type="match status" value="1"/>
</dbReference>
<evidence type="ECO:0008006" key="3">
    <source>
        <dbReference type="Google" id="ProtNLM"/>
    </source>
</evidence>
<name>A0ABQ5KZJ5_9EUKA</name>
<sequence length="67" mass="7454">MIDLTSITDQALQLAPVQRAELIESLLASFDSRRKSIDSKWANEAESRIDAYERGKIDSVSADDVLT</sequence>
<evidence type="ECO:0000313" key="2">
    <source>
        <dbReference type="Proteomes" id="UP001057375"/>
    </source>
</evidence>
<dbReference type="EMBL" id="BQXS01005281">
    <property type="protein sequence ID" value="GKT37823.1"/>
    <property type="molecule type" value="Genomic_DNA"/>
</dbReference>